<dbReference type="CDD" id="cd02982">
    <property type="entry name" value="PDI_b'_family"/>
    <property type="match status" value="1"/>
</dbReference>
<dbReference type="GO" id="GO:0005783">
    <property type="term" value="C:endoplasmic reticulum"/>
    <property type="evidence" value="ECO:0007669"/>
    <property type="project" value="TreeGrafter"/>
</dbReference>
<dbReference type="GO" id="GO:0003756">
    <property type="term" value="F:protein disulfide isomerase activity"/>
    <property type="evidence" value="ECO:0007669"/>
    <property type="project" value="UniProtKB-EC"/>
</dbReference>
<proteinExistence type="inferred from homology"/>
<gene>
    <name evidence="4" type="ORF">CMU_019240</name>
</gene>
<feature type="signal peptide" evidence="2">
    <location>
        <begin position="1"/>
        <end position="24"/>
    </location>
</feature>
<dbReference type="PANTHER" id="PTHR18929">
    <property type="entry name" value="PROTEIN DISULFIDE ISOMERASE"/>
    <property type="match status" value="1"/>
</dbReference>
<dbReference type="InterPro" id="IPR036249">
    <property type="entry name" value="Thioredoxin-like_sf"/>
</dbReference>
<dbReference type="AlphaFoldDB" id="B6ACB1"/>
<evidence type="ECO:0000313" key="5">
    <source>
        <dbReference type="Proteomes" id="UP000001460"/>
    </source>
</evidence>
<keyword evidence="2" id="KW-0732">Signal</keyword>
<dbReference type="OrthoDB" id="427280at2759"/>
<keyword evidence="5" id="KW-1185">Reference proteome</keyword>
<reference evidence="4" key="1">
    <citation type="submission" date="2008-06" db="EMBL/GenBank/DDBJ databases">
        <authorList>
            <person name="Lorenzi H."/>
            <person name="Inman J."/>
            <person name="Miller J."/>
            <person name="Schobel S."/>
            <person name="Amedeo P."/>
            <person name="Caler E.V."/>
            <person name="da Silva J."/>
        </authorList>
    </citation>
    <scope>NUCLEOTIDE SEQUENCE [LARGE SCALE GENOMIC DNA]</scope>
    <source>
        <strain evidence="4">RN66</strain>
    </source>
</reference>
<dbReference type="PANTHER" id="PTHR18929:SF240">
    <property type="entry name" value="PROTEIN DISULFIDE-ISOMERASE"/>
    <property type="match status" value="1"/>
</dbReference>
<accession>B6ACB1</accession>
<evidence type="ECO:0000259" key="3">
    <source>
        <dbReference type="PROSITE" id="PS51352"/>
    </source>
</evidence>
<feature type="domain" description="Thioredoxin" evidence="3">
    <location>
        <begin position="24"/>
        <end position="135"/>
    </location>
</feature>
<keyword evidence="4" id="KW-0413">Isomerase</keyword>
<evidence type="ECO:0000256" key="2">
    <source>
        <dbReference type="SAM" id="SignalP"/>
    </source>
</evidence>
<comment type="similarity">
    <text evidence="1">Belongs to the protein disulfide isomerase family.</text>
</comment>
<dbReference type="Gene3D" id="3.40.30.10">
    <property type="entry name" value="Glutaredoxin"/>
    <property type="match status" value="3"/>
</dbReference>
<feature type="chain" id="PRO_5002839564" evidence="2">
    <location>
        <begin position="25"/>
        <end position="566"/>
    </location>
</feature>
<dbReference type="PROSITE" id="PS51352">
    <property type="entry name" value="THIOREDOXIN_2"/>
    <property type="match status" value="1"/>
</dbReference>
<dbReference type="OMA" id="MLIYIDI"/>
<dbReference type="Proteomes" id="UP000001460">
    <property type="component" value="Unassembled WGS sequence"/>
</dbReference>
<dbReference type="GO" id="GO:0034976">
    <property type="term" value="P:response to endoplasmic reticulum stress"/>
    <property type="evidence" value="ECO:0007669"/>
    <property type="project" value="TreeGrafter"/>
</dbReference>
<protein>
    <submittedName>
        <fullName evidence="4">Thioredoxin family protein</fullName>
        <ecNumber evidence="4">5.3.4.1</ecNumber>
    </submittedName>
</protein>
<dbReference type="CDD" id="cd02961">
    <property type="entry name" value="PDI_a_family"/>
    <property type="match status" value="1"/>
</dbReference>
<dbReference type="EC" id="5.3.4.1" evidence="4"/>
<dbReference type="EMBL" id="DS989728">
    <property type="protein sequence ID" value="EEA06167.1"/>
    <property type="molecule type" value="Genomic_DNA"/>
</dbReference>
<dbReference type="eggNOG" id="KOG0190">
    <property type="taxonomic scope" value="Eukaryota"/>
</dbReference>
<evidence type="ECO:0000256" key="1">
    <source>
        <dbReference type="ARBA" id="ARBA00006347"/>
    </source>
</evidence>
<dbReference type="RefSeq" id="XP_002140516.1">
    <property type="nucleotide sequence ID" value="XM_002140480.1"/>
</dbReference>
<dbReference type="STRING" id="441375.B6ACB1"/>
<dbReference type="Pfam" id="PF00085">
    <property type="entry name" value="Thioredoxin"/>
    <property type="match status" value="1"/>
</dbReference>
<dbReference type="GeneID" id="6995435"/>
<dbReference type="InterPro" id="IPR013766">
    <property type="entry name" value="Thioredoxin_domain"/>
</dbReference>
<dbReference type="VEuPathDB" id="CryptoDB:CMU_019240"/>
<dbReference type="GO" id="GO:0006457">
    <property type="term" value="P:protein folding"/>
    <property type="evidence" value="ECO:0007669"/>
    <property type="project" value="TreeGrafter"/>
</dbReference>
<evidence type="ECO:0000313" key="4">
    <source>
        <dbReference type="EMBL" id="EEA06167.1"/>
    </source>
</evidence>
<name>B6ACB1_CRYMR</name>
<organism evidence="4 5">
    <name type="scientific">Cryptosporidium muris (strain RN66)</name>
    <dbReference type="NCBI Taxonomy" id="441375"/>
    <lineage>
        <taxon>Eukaryota</taxon>
        <taxon>Sar</taxon>
        <taxon>Alveolata</taxon>
        <taxon>Apicomplexa</taxon>
        <taxon>Conoidasida</taxon>
        <taxon>Coccidia</taxon>
        <taxon>Eucoccidiorida</taxon>
        <taxon>Eimeriorina</taxon>
        <taxon>Cryptosporidiidae</taxon>
        <taxon>Cryptosporidium</taxon>
    </lineage>
</organism>
<sequence length="566" mass="65777">MKHLYKGLHILALFFILVFSFVNCDSVKKVELFELSSKNFNEFIYGFDHSLIIFYSLECPVCITIIDSFTKLLDKLRERNVMVGKINGEENLILLEKYQIQDYPTIKFFRKTRAEEYFGGKEIHEILQWVDDQISYPVTIINNSTFLSKQNLEELTEMHGIIYIMHGISNSSRFDNYIKVADFNRVSGKFYFIPSNTINTTILDIVNVVNDTSFNNTNLYNKKDSSEWLLCLRQYESKVYIYDGTFDLQSDIESFIRAHNIPLFGEISGKNYIKYADVQYDLIWLLVPMDKDKAIQSIQPYIKMFVELAKEFEDEYRVVWLDTAEHSMHLNTVLLVEPEMLPTVAIAKSRPYILPPNTVIDLATIRQFIIDVNDGKVEPKLRSEPIPSYNKTNKDQNSDLIKLVGNNFSSMVLDDEENDWLVILITPFCQPCTDTEKLLKKIKGAIISTNKSPINFGFIDISENDLPKDDFYSKSIPSIFFVKARQKTPIHFINDKVSYLNIKKFILDSTSNDKDSITFSDPPNVNNLVVTLFPDFERFGDLDMFESELSNFENTNFREENIKDEL</sequence>
<dbReference type="SUPFAM" id="SSF52833">
    <property type="entry name" value="Thioredoxin-like"/>
    <property type="match status" value="3"/>
</dbReference>